<reference evidence="1 2" key="1">
    <citation type="journal article" date="2021" name="Elife">
        <title>Chloroplast acquisition without the gene transfer in kleptoplastic sea slugs, Plakobranchus ocellatus.</title>
        <authorList>
            <person name="Maeda T."/>
            <person name="Takahashi S."/>
            <person name="Yoshida T."/>
            <person name="Shimamura S."/>
            <person name="Takaki Y."/>
            <person name="Nagai Y."/>
            <person name="Toyoda A."/>
            <person name="Suzuki Y."/>
            <person name="Arimoto A."/>
            <person name="Ishii H."/>
            <person name="Satoh N."/>
            <person name="Nishiyama T."/>
            <person name="Hasebe M."/>
            <person name="Maruyama T."/>
            <person name="Minagawa J."/>
            <person name="Obokata J."/>
            <person name="Shigenobu S."/>
        </authorList>
    </citation>
    <scope>NUCLEOTIDE SEQUENCE [LARGE SCALE GENOMIC DNA]</scope>
</reference>
<comment type="caution">
    <text evidence="1">The sequence shown here is derived from an EMBL/GenBank/DDBJ whole genome shotgun (WGS) entry which is preliminary data.</text>
</comment>
<keyword evidence="2" id="KW-1185">Reference proteome</keyword>
<dbReference type="AlphaFoldDB" id="A0AAV4IF06"/>
<proteinExistence type="predicted"/>
<name>A0AAV4IF06_9GAST</name>
<protein>
    <recommendedName>
        <fullName evidence="3">Secreted protein</fullName>
    </recommendedName>
</protein>
<organism evidence="1 2">
    <name type="scientific">Elysia marginata</name>
    <dbReference type="NCBI Taxonomy" id="1093978"/>
    <lineage>
        <taxon>Eukaryota</taxon>
        <taxon>Metazoa</taxon>
        <taxon>Spiralia</taxon>
        <taxon>Lophotrochozoa</taxon>
        <taxon>Mollusca</taxon>
        <taxon>Gastropoda</taxon>
        <taxon>Heterobranchia</taxon>
        <taxon>Euthyneura</taxon>
        <taxon>Panpulmonata</taxon>
        <taxon>Sacoglossa</taxon>
        <taxon>Placobranchoidea</taxon>
        <taxon>Plakobranchidae</taxon>
        <taxon>Elysia</taxon>
    </lineage>
</organism>
<evidence type="ECO:0000313" key="2">
    <source>
        <dbReference type="Proteomes" id="UP000762676"/>
    </source>
</evidence>
<gene>
    <name evidence="1" type="ORF">ElyMa_003005400</name>
</gene>
<dbReference type="EMBL" id="BMAT01006184">
    <property type="protein sequence ID" value="GFS08035.1"/>
    <property type="molecule type" value="Genomic_DNA"/>
</dbReference>
<dbReference type="Proteomes" id="UP000762676">
    <property type="component" value="Unassembled WGS sequence"/>
</dbReference>
<accession>A0AAV4IF06</accession>
<evidence type="ECO:0008006" key="3">
    <source>
        <dbReference type="Google" id="ProtNLM"/>
    </source>
</evidence>
<sequence length="114" mass="12889">MMPGLLLILIVQGRKLPILLMRGGRGELVTVSSRSEIWLAWPLPPTTPSRVCSGSTRTQVTRRKRTSWVRVQRYSNDVAAVWVYAWRPCLSHSVVSRSVGGISFLYSHTHQRTS</sequence>
<evidence type="ECO:0000313" key="1">
    <source>
        <dbReference type="EMBL" id="GFS08035.1"/>
    </source>
</evidence>